<dbReference type="InterPro" id="IPR008949">
    <property type="entry name" value="Isoprenoid_synthase_dom_sf"/>
</dbReference>
<dbReference type="FunFam" id="1.10.600.10:FF:000020">
    <property type="entry name" value="Phytoene synthase"/>
    <property type="match status" value="1"/>
</dbReference>
<dbReference type="PROSITE" id="PS01045">
    <property type="entry name" value="SQUALEN_PHYTOEN_SYN_2"/>
    <property type="match status" value="1"/>
</dbReference>
<evidence type="ECO:0000256" key="1">
    <source>
        <dbReference type="ARBA" id="ARBA00004684"/>
    </source>
</evidence>
<comment type="pathway">
    <text evidence="1">Carotenoid biosynthesis; phytoene biosynthesis.</text>
</comment>
<dbReference type="CDD" id="cd00683">
    <property type="entry name" value="Trans_IPPS_HH"/>
    <property type="match status" value="1"/>
</dbReference>
<dbReference type="Pfam" id="PF00494">
    <property type="entry name" value="SQS_PSY"/>
    <property type="match status" value="1"/>
</dbReference>
<dbReference type="PANTHER" id="PTHR31480">
    <property type="entry name" value="BIFUNCTIONAL LYCOPENE CYCLASE/PHYTOENE SYNTHASE"/>
    <property type="match status" value="1"/>
</dbReference>
<evidence type="ECO:0000256" key="2">
    <source>
        <dbReference type="ARBA" id="ARBA00006251"/>
    </source>
</evidence>
<dbReference type="InterPro" id="IPR044843">
    <property type="entry name" value="Trans_IPPS_bact-type"/>
</dbReference>
<dbReference type="InterPro" id="IPR019845">
    <property type="entry name" value="Squalene/phytoene_synthase_CS"/>
</dbReference>
<organism evidence="6">
    <name type="scientific">Deinococcus sp. VB142</name>
    <dbReference type="NCBI Taxonomy" id="3112952"/>
    <lineage>
        <taxon>Bacteria</taxon>
        <taxon>Thermotogati</taxon>
        <taxon>Deinococcota</taxon>
        <taxon>Deinococci</taxon>
        <taxon>Deinococcales</taxon>
        <taxon>Deinococcaceae</taxon>
        <taxon>Deinococcus</taxon>
    </lineage>
</organism>
<dbReference type="GO" id="GO:0004311">
    <property type="term" value="F:geranylgeranyl diphosphate synthase activity"/>
    <property type="evidence" value="ECO:0007669"/>
    <property type="project" value="InterPro"/>
</dbReference>
<dbReference type="InterPro" id="IPR033904">
    <property type="entry name" value="Trans_IPPS_HH"/>
</dbReference>
<dbReference type="SFLD" id="SFLDG01018">
    <property type="entry name" value="Squalene/Phytoene_Synthase_Lik"/>
    <property type="match status" value="1"/>
</dbReference>
<protein>
    <submittedName>
        <fullName evidence="6">Phytoene/squalene synthase family protein</fullName>
        <ecNumber evidence="6">2.5.1.-</ecNumber>
    </submittedName>
</protein>
<dbReference type="SUPFAM" id="SSF48576">
    <property type="entry name" value="Terpenoid synthases"/>
    <property type="match status" value="1"/>
</dbReference>
<name>A0AAU6Q4Y4_9DEIO</name>
<evidence type="ECO:0000313" key="6">
    <source>
        <dbReference type="EMBL" id="WYF45598.1"/>
    </source>
</evidence>
<dbReference type="SFLD" id="SFLDG01212">
    <property type="entry name" value="Phytoene_synthase_like"/>
    <property type="match status" value="1"/>
</dbReference>
<dbReference type="Gene3D" id="1.10.600.10">
    <property type="entry name" value="Farnesyl Diphosphate Synthase"/>
    <property type="match status" value="1"/>
</dbReference>
<dbReference type="GO" id="GO:0051996">
    <property type="term" value="F:squalene synthase [NAD(P)H] activity"/>
    <property type="evidence" value="ECO:0007669"/>
    <property type="project" value="InterPro"/>
</dbReference>
<dbReference type="SFLD" id="SFLDS00005">
    <property type="entry name" value="Isoprenoid_Synthase_Type_I"/>
    <property type="match status" value="1"/>
</dbReference>
<dbReference type="InterPro" id="IPR002060">
    <property type="entry name" value="Squ/phyt_synthse"/>
</dbReference>
<accession>A0AAU6Q4Y4</accession>
<dbReference type="AlphaFoldDB" id="A0AAU6Q4Y4"/>
<comment type="similarity">
    <text evidence="2">Belongs to the phytoene/squalene synthase family.</text>
</comment>
<sequence>MTREHSKTFYLGSQLFAPQERAAVWAVYAACRSGDDIVDEGEGEDAQDALAAWWQAVEAAFAGEANGSGPLWPALAWAVERYPIPQSAFAELHEGLKMDLRGHVYRDMDDLLLYCRRVAGVVGFMIAPICGYRGGESTLEHALKLGQAMQLTNILRDVGEDLRRGRVYLPESLLREYGLGRADLERYQAGEPLGNNYRALMRHLTGLAREWYAAGRAGIPLLRGRGPLAVLTAAHAYEGILDDLERAGSDNFSRRAHVSGRQKLLLLARACWQTRQQAALLRS</sequence>
<gene>
    <name evidence="6" type="ORF">WDJ50_05625</name>
</gene>
<evidence type="ECO:0000256" key="5">
    <source>
        <dbReference type="ARBA" id="ARBA00053028"/>
    </source>
</evidence>
<evidence type="ECO:0000256" key="3">
    <source>
        <dbReference type="ARBA" id="ARBA00022679"/>
    </source>
</evidence>
<comment type="cofactor">
    <cofactor evidence="5">
        <name>ATP</name>
        <dbReference type="ChEBI" id="CHEBI:30616"/>
    </cofactor>
</comment>
<evidence type="ECO:0000256" key="4">
    <source>
        <dbReference type="ARBA" id="ARBA00022746"/>
    </source>
</evidence>
<dbReference type="RefSeq" id="WP_339096887.1">
    <property type="nucleotide sequence ID" value="NZ_CP149782.1"/>
</dbReference>
<dbReference type="EMBL" id="CP149782">
    <property type="protein sequence ID" value="WYF45598.1"/>
    <property type="molecule type" value="Genomic_DNA"/>
</dbReference>
<dbReference type="EC" id="2.5.1.-" evidence="6"/>
<reference evidence="6" key="1">
    <citation type="submission" date="2024-03" db="EMBL/GenBank/DDBJ databases">
        <title>Deinococcus weizhi sp. nov., isolated from human skin.</title>
        <authorList>
            <person name="Wei Z."/>
            <person name="Tian F."/>
            <person name="Yang C."/>
            <person name="Xin L.T."/>
            <person name="Wen Z.J."/>
            <person name="Lan K.C."/>
            <person name="Yu L."/>
            <person name="Zhe W."/>
            <person name="Dan F.D."/>
            <person name="Jun W."/>
            <person name="Rui Z."/>
            <person name="Yong X.J."/>
            <person name="Ting Y."/>
            <person name="Wei X."/>
            <person name="Xu Z.G."/>
            <person name="Xin Z."/>
            <person name="Dong F.G."/>
            <person name="Ni X.M."/>
            <person name="Zheng M.G."/>
            <person name="Chun Y."/>
            <person name="Qian W.X."/>
        </authorList>
    </citation>
    <scope>NUCLEOTIDE SEQUENCE</scope>
    <source>
        <strain evidence="6">VB142</strain>
    </source>
</reference>
<dbReference type="GO" id="GO:0016117">
    <property type="term" value="P:carotenoid biosynthetic process"/>
    <property type="evidence" value="ECO:0007669"/>
    <property type="project" value="UniProtKB-KW"/>
</dbReference>
<keyword evidence="3 6" id="KW-0808">Transferase</keyword>
<keyword evidence="4" id="KW-0125">Carotenoid biosynthesis</keyword>
<proteinExistence type="inferred from homology"/>